<evidence type="ECO:0000313" key="2">
    <source>
        <dbReference type="Proteomes" id="UP000179362"/>
    </source>
</evidence>
<organism evidence="1 2">
    <name type="scientific">Candidatus Muproteobacteria bacterium RIFCSPHIGHO2_02_FULL_65_16</name>
    <dbReference type="NCBI Taxonomy" id="1817766"/>
    <lineage>
        <taxon>Bacteria</taxon>
        <taxon>Pseudomonadati</taxon>
        <taxon>Pseudomonadota</taxon>
        <taxon>Candidatus Muproteobacteria</taxon>
    </lineage>
</organism>
<evidence type="ECO:0000313" key="1">
    <source>
        <dbReference type="EMBL" id="OGI52049.1"/>
    </source>
</evidence>
<comment type="caution">
    <text evidence="1">The sequence shown here is derived from an EMBL/GenBank/DDBJ whole genome shotgun (WGS) entry which is preliminary data.</text>
</comment>
<dbReference type="Proteomes" id="UP000179362">
    <property type="component" value="Unassembled WGS sequence"/>
</dbReference>
<dbReference type="AlphaFoldDB" id="A0A1F6U419"/>
<protein>
    <submittedName>
        <fullName evidence="1">Uncharacterized protein</fullName>
    </submittedName>
</protein>
<name>A0A1F6U419_9PROT</name>
<dbReference type="EMBL" id="MFTA01000040">
    <property type="protein sequence ID" value="OGI52049.1"/>
    <property type="molecule type" value="Genomic_DNA"/>
</dbReference>
<gene>
    <name evidence="1" type="ORF">A3B81_04080</name>
</gene>
<accession>A0A1F6U419</accession>
<reference evidence="1 2" key="1">
    <citation type="journal article" date="2016" name="Nat. Commun.">
        <title>Thousands of microbial genomes shed light on interconnected biogeochemical processes in an aquifer system.</title>
        <authorList>
            <person name="Anantharaman K."/>
            <person name="Brown C.T."/>
            <person name="Hug L.A."/>
            <person name="Sharon I."/>
            <person name="Castelle C.J."/>
            <person name="Probst A.J."/>
            <person name="Thomas B.C."/>
            <person name="Singh A."/>
            <person name="Wilkins M.J."/>
            <person name="Karaoz U."/>
            <person name="Brodie E.L."/>
            <person name="Williams K.H."/>
            <person name="Hubbard S.S."/>
            <person name="Banfield J.F."/>
        </authorList>
    </citation>
    <scope>NUCLEOTIDE SEQUENCE [LARGE SCALE GENOMIC DNA]</scope>
</reference>
<sequence>MDTEAKHIGLSMDTLTEAREAARALLEQLHLAAYLFEVEPRAELWEVRIDCALVDGWQSATIGVDIAQLLGSRADPAIRARLLKEWRTRLAACKPA</sequence>
<proteinExistence type="predicted"/>